<evidence type="ECO:0000313" key="3">
    <source>
        <dbReference type="Proteomes" id="UP000823928"/>
    </source>
</evidence>
<dbReference type="Pfam" id="PF20318">
    <property type="entry name" value="DUF6613"/>
    <property type="match status" value="1"/>
</dbReference>
<reference evidence="2" key="1">
    <citation type="submission" date="2020-10" db="EMBL/GenBank/DDBJ databases">
        <authorList>
            <person name="Gilroy R."/>
        </authorList>
    </citation>
    <scope>NUCLEOTIDE SEQUENCE</scope>
    <source>
        <strain evidence="2">6276</strain>
    </source>
</reference>
<reference evidence="2" key="2">
    <citation type="journal article" date="2021" name="PeerJ">
        <title>Extensive microbial diversity within the chicken gut microbiome revealed by metagenomics and culture.</title>
        <authorList>
            <person name="Gilroy R."/>
            <person name="Ravi A."/>
            <person name="Getino M."/>
            <person name="Pursley I."/>
            <person name="Horton D.L."/>
            <person name="Alikhan N.F."/>
            <person name="Baker D."/>
            <person name="Gharbi K."/>
            <person name="Hall N."/>
            <person name="Watson M."/>
            <person name="Adriaenssens E.M."/>
            <person name="Foster-Nyarko E."/>
            <person name="Jarju S."/>
            <person name="Secka A."/>
            <person name="Antonio M."/>
            <person name="Oren A."/>
            <person name="Chaudhuri R.R."/>
            <person name="La Ragione R."/>
            <person name="Hildebrand F."/>
            <person name="Pallen M.J."/>
        </authorList>
    </citation>
    <scope>NUCLEOTIDE SEQUENCE</scope>
    <source>
        <strain evidence="2">6276</strain>
    </source>
</reference>
<feature type="domain" description="DUF6613" evidence="1">
    <location>
        <begin position="17"/>
        <end position="203"/>
    </location>
</feature>
<dbReference type="Proteomes" id="UP000823928">
    <property type="component" value="Unassembled WGS sequence"/>
</dbReference>
<dbReference type="InterPro" id="IPR046721">
    <property type="entry name" value="DUF6613"/>
</dbReference>
<evidence type="ECO:0000313" key="2">
    <source>
        <dbReference type="EMBL" id="HIS37740.1"/>
    </source>
</evidence>
<proteinExistence type="predicted"/>
<evidence type="ECO:0000259" key="1">
    <source>
        <dbReference type="Pfam" id="PF20318"/>
    </source>
</evidence>
<dbReference type="EMBL" id="DVIU01000288">
    <property type="protein sequence ID" value="HIS37740.1"/>
    <property type="molecule type" value="Genomic_DNA"/>
</dbReference>
<comment type="caution">
    <text evidence="2">The sequence shown here is derived from an EMBL/GenBank/DDBJ whole genome shotgun (WGS) entry which is preliminary data.</text>
</comment>
<gene>
    <name evidence="2" type="ORF">IAC10_14135</name>
</gene>
<organism evidence="2 3">
    <name type="scientific">Candidatus Scatousia excrementigallinarum</name>
    <dbReference type="NCBI Taxonomy" id="2840935"/>
    <lineage>
        <taxon>Bacteria</taxon>
        <taxon>Candidatus Scatousia</taxon>
    </lineage>
</organism>
<dbReference type="InterPro" id="IPR045584">
    <property type="entry name" value="Pilin-like"/>
</dbReference>
<protein>
    <submittedName>
        <fullName evidence="2">Type II secretion system protein</fullName>
    </submittedName>
</protein>
<dbReference type="SUPFAM" id="SSF54523">
    <property type="entry name" value="Pili subunits"/>
    <property type="match status" value="1"/>
</dbReference>
<name>A0A9D1F201_9BACT</name>
<dbReference type="AlphaFoldDB" id="A0A9D1F201"/>
<accession>A0A9D1F201</accession>
<sequence length="210" mass="24090">MTLGIIGIVAALTLPNLVGNYKKRIVTSKLQKFYSLMQQTILLAEKDYGDMQYWLPEDKSVEGALEWFNTYLAPNMKVLSMTKLDDVYYQVGLSDGSGFVAYNPAGLYNKVHIFYCTELKYCGIERYDGTNSFLFTILTDGKQAKFVAGVFDSQNLTRDELLERCKYGDWDNPGEASINSKRHTCAQLIQHDGWEIKEDYPWRQSIIEKK</sequence>